<reference evidence="2" key="1">
    <citation type="journal article" date="2021" name="Sci. Adv.">
        <title>The American lobster genome reveals insights on longevity, neural, and immune adaptations.</title>
        <authorList>
            <person name="Polinski J.M."/>
            <person name="Zimin A.V."/>
            <person name="Clark K.F."/>
            <person name="Kohn A.B."/>
            <person name="Sadowski N."/>
            <person name="Timp W."/>
            <person name="Ptitsyn A."/>
            <person name="Khanna P."/>
            <person name="Romanova D.Y."/>
            <person name="Williams P."/>
            <person name="Greenwood S.J."/>
            <person name="Moroz L.L."/>
            <person name="Walt D.R."/>
            <person name="Bodnar A.G."/>
        </authorList>
    </citation>
    <scope>NUCLEOTIDE SEQUENCE</scope>
    <source>
        <strain evidence="2">GMGI-L3</strain>
    </source>
</reference>
<keyword evidence="3" id="KW-1185">Reference proteome</keyword>
<feature type="signal peptide" evidence="1">
    <location>
        <begin position="1"/>
        <end position="25"/>
    </location>
</feature>
<proteinExistence type="predicted"/>
<name>A0A8J5JS57_HOMAM</name>
<evidence type="ECO:0000313" key="2">
    <source>
        <dbReference type="EMBL" id="KAG7158199.1"/>
    </source>
</evidence>
<dbReference type="OrthoDB" id="6376208at2759"/>
<protein>
    <submittedName>
        <fullName evidence="2">Uncharacterized protein</fullName>
    </submittedName>
</protein>
<feature type="chain" id="PRO_5035171503" evidence="1">
    <location>
        <begin position="26"/>
        <end position="194"/>
    </location>
</feature>
<organism evidence="2 3">
    <name type="scientific">Homarus americanus</name>
    <name type="common">American lobster</name>
    <dbReference type="NCBI Taxonomy" id="6706"/>
    <lineage>
        <taxon>Eukaryota</taxon>
        <taxon>Metazoa</taxon>
        <taxon>Ecdysozoa</taxon>
        <taxon>Arthropoda</taxon>
        <taxon>Crustacea</taxon>
        <taxon>Multicrustacea</taxon>
        <taxon>Malacostraca</taxon>
        <taxon>Eumalacostraca</taxon>
        <taxon>Eucarida</taxon>
        <taxon>Decapoda</taxon>
        <taxon>Pleocyemata</taxon>
        <taxon>Astacidea</taxon>
        <taxon>Nephropoidea</taxon>
        <taxon>Nephropidae</taxon>
        <taxon>Homarus</taxon>
    </lineage>
</organism>
<dbReference type="AlphaFoldDB" id="A0A8J5JS57"/>
<sequence>MKTLPLSGMIIVYLVILCASPSIHAFFSMSSLSPALERVASYGSYMLGYGSPGPHYGEIDIPYVKEPLWDGHISVGDVVSPLLKALGADGTGSDEHYGDNRVVKGLENRLGFRVAVPYLGDFQVTREIGPGRFLDKLGPGKYTYPGPKDVIYTGGDNGMHYKPPKGHGPPASGSIIPDNTAMYQSLQNYPWYRR</sequence>
<evidence type="ECO:0000256" key="1">
    <source>
        <dbReference type="SAM" id="SignalP"/>
    </source>
</evidence>
<dbReference type="Proteomes" id="UP000747542">
    <property type="component" value="Unassembled WGS sequence"/>
</dbReference>
<keyword evidence="1" id="KW-0732">Signal</keyword>
<evidence type="ECO:0000313" key="3">
    <source>
        <dbReference type="Proteomes" id="UP000747542"/>
    </source>
</evidence>
<comment type="caution">
    <text evidence="2">The sequence shown here is derived from an EMBL/GenBank/DDBJ whole genome shotgun (WGS) entry which is preliminary data.</text>
</comment>
<gene>
    <name evidence="2" type="ORF">Hamer_G008834</name>
</gene>
<dbReference type="EMBL" id="JAHLQT010035566">
    <property type="protein sequence ID" value="KAG7158199.1"/>
    <property type="molecule type" value="Genomic_DNA"/>
</dbReference>
<accession>A0A8J5JS57</accession>